<accession>A0A0K2CYN6</accession>
<dbReference type="PANTHER" id="PTHR33217:SF7">
    <property type="entry name" value="TRANSPOSASE FOR INSERTION SEQUENCE ELEMENT IS1081"/>
    <property type="match status" value="1"/>
</dbReference>
<evidence type="ECO:0000313" key="4">
    <source>
        <dbReference type="EMBL" id="ALA12679.1"/>
    </source>
</evidence>
<name>A0A0K2CYN6_9CAUD</name>
<proteinExistence type="predicted"/>
<dbReference type="Pfam" id="PF00872">
    <property type="entry name" value="Transposase_mut"/>
    <property type="match status" value="1"/>
</dbReference>
<dbReference type="NCBIfam" id="NF033543">
    <property type="entry name" value="transpos_IS256"/>
    <property type="match status" value="1"/>
</dbReference>
<dbReference type="InterPro" id="IPR001207">
    <property type="entry name" value="Transposase_mutator"/>
</dbReference>
<keyword evidence="5" id="KW-1185">Reference proteome</keyword>
<sequence>MAQYQINVDSQLLHQLFLGNSQDAGVAKLLESVLNQVLQAQVSEQVEADRYERTENRKAYRNGSYPHGLHTRVGTITLSVPRIRGGKFTTELFSRYQRSEQALILAMMEMVVNGVSTRKVSQVTEELCGTEFSKSTVSDLCKRLDPIVTAWNNRSLADSLFPFVLVDAMYLKVREDGRVRSRGIMIAIGVNTEGYREVLGLMLGDTESEASWSEFFSSLKGRGLRGVDLITSDDHGGLVRAVRQQLQGVTWQRCQTHFTRNVLEASPKALKDEIHGRLRSILDAPDTGTARFLLKQTLAAYEDKAGKAMGVLESGFDDATAVLMLPERYRKRLRTTNSVERLNEEVRRRERVIRIFPNRESVIRLIGALLMEQDEKWAAGKKYLDMTEYMEWRKDRPKSDAKVTRIM</sequence>
<keyword evidence="1" id="KW-0815">Transposition</keyword>
<dbReference type="EMBL" id="KT361654">
    <property type="protein sequence ID" value="ALA12679.1"/>
    <property type="molecule type" value="Genomic_DNA"/>
</dbReference>
<evidence type="ECO:0000256" key="2">
    <source>
        <dbReference type="ARBA" id="ARBA00023125"/>
    </source>
</evidence>
<dbReference type="GeneID" id="26623352"/>
<dbReference type="RefSeq" id="YP_009196129.1">
    <property type="nucleotide sequence ID" value="NC_028767.1"/>
</dbReference>
<gene>
    <name evidence="4" type="ORF">VEGAS_30</name>
</gene>
<dbReference type="OrthoDB" id="32325at10239"/>
<protein>
    <submittedName>
        <fullName evidence="4">Transposase</fullName>
    </submittedName>
</protein>
<keyword evidence="2" id="KW-0238">DNA-binding</keyword>
<evidence type="ECO:0000313" key="5">
    <source>
        <dbReference type="Proteomes" id="UP000201675"/>
    </source>
</evidence>
<evidence type="ECO:0000256" key="3">
    <source>
        <dbReference type="ARBA" id="ARBA00023172"/>
    </source>
</evidence>
<dbReference type="GO" id="GO:0003677">
    <property type="term" value="F:DNA binding"/>
    <property type="evidence" value="ECO:0007669"/>
    <property type="project" value="UniProtKB-KW"/>
</dbReference>
<dbReference type="KEGG" id="vg:26623352"/>
<evidence type="ECO:0000256" key="1">
    <source>
        <dbReference type="ARBA" id="ARBA00022578"/>
    </source>
</evidence>
<dbReference type="Proteomes" id="UP000201675">
    <property type="component" value="Segment"/>
</dbReference>
<reference evidence="4 5" key="1">
    <citation type="journal article" date="2015" name="Genome Announc.">
        <title>Complete Genome Sequences of Nine Phages Capable of Infecting Paenibacillus larvae, the Causative Agent of American Foulbrood Disease in Honeybees.</title>
        <authorList>
            <person name="Tsourkas P.K."/>
            <person name="Yost D.G."/>
            <person name="Krohn A."/>
            <person name="LeBlanc L."/>
            <person name="Zhang A."/>
            <person name="Stamereilers C."/>
            <person name="Amy P.S."/>
        </authorList>
    </citation>
    <scope>NUCLEOTIDE SEQUENCE [LARGE SCALE GENOMIC DNA]</scope>
</reference>
<dbReference type="GO" id="GO:0004803">
    <property type="term" value="F:transposase activity"/>
    <property type="evidence" value="ECO:0007669"/>
    <property type="project" value="InterPro"/>
</dbReference>
<dbReference type="GO" id="GO:0006313">
    <property type="term" value="P:DNA transposition"/>
    <property type="evidence" value="ECO:0007669"/>
    <property type="project" value="InterPro"/>
</dbReference>
<organism evidence="4 5">
    <name type="scientific">Paenibacillus phage Vegas</name>
    <dbReference type="NCBI Taxonomy" id="1636261"/>
    <lineage>
        <taxon>Viruses</taxon>
        <taxon>Duplodnaviria</taxon>
        <taxon>Heunggongvirae</taxon>
        <taxon>Uroviricota</taxon>
        <taxon>Caudoviricetes</taxon>
        <taxon>Gochnauervirinae</taxon>
        <taxon>Vegasvirus</taxon>
        <taxon>Vegasvirus vegas</taxon>
    </lineage>
</organism>
<keyword evidence="3" id="KW-0233">DNA recombination</keyword>
<dbReference type="PANTHER" id="PTHR33217">
    <property type="entry name" value="TRANSPOSASE FOR INSERTION SEQUENCE ELEMENT IS1081"/>
    <property type="match status" value="1"/>
</dbReference>